<comment type="caution">
    <text evidence="2">The sequence shown here is derived from an EMBL/GenBank/DDBJ whole genome shotgun (WGS) entry which is preliminary data.</text>
</comment>
<dbReference type="AlphaFoldDB" id="A0A402ALE4"/>
<protein>
    <submittedName>
        <fullName evidence="2">Uncharacterized protein</fullName>
    </submittedName>
</protein>
<gene>
    <name evidence="2" type="ORF">KDK_36690</name>
</gene>
<keyword evidence="3" id="KW-1185">Reference proteome</keyword>
<organism evidence="2 3">
    <name type="scientific">Dictyobacter kobayashii</name>
    <dbReference type="NCBI Taxonomy" id="2014872"/>
    <lineage>
        <taxon>Bacteria</taxon>
        <taxon>Bacillati</taxon>
        <taxon>Chloroflexota</taxon>
        <taxon>Ktedonobacteria</taxon>
        <taxon>Ktedonobacterales</taxon>
        <taxon>Dictyobacteraceae</taxon>
        <taxon>Dictyobacter</taxon>
    </lineage>
</organism>
<evidence type="ECO:0000313" key="2">
    <source>
        <dbReference type="EMBL" id="GCE19869.1"/>
    </source>
</evidence>
<accession>A0A402ALE4</accession>
<feature type="region of interest" description="Disordered" evidence="1">
    <location>
        <begin position="58"/>
        <end position="80"/>
    </location>
</feature>
<name>A0A402ALE4_9CHLR</name>
<dbReference type="Proteomes" id="UP000287188">
    <property type="component" value="Unassembled WGS sequence"/>
</dbReference>
<evidence type="ECO:0000313" key="3">
    <source>
        <dbReference type="Proteomes" id="UP000287188"/>
    </source>
</evidence>
<sequence>MGCFRYRAALPGRQSGAEARTYDIAFLVAWMLNEREGLVVRSQSPCLSFSALNGIGRPQPPTSHSLLTPNLAPQAPKRNI</sequence>
<dbReference type="EMBL" id="BIFS01000001">
    <property type="protein sequence ID" value="GCE19869.1"/>
    <property type="molecule type" value="Genomic_DNA"/>
</dbReference>
<reference evidence="3" key="1">
    <citation type="submission" date="2018-12" db="EMBL/GenBank/DDBJ databases">
        <title>Tengunoibacter tsumagoiensis gen. nov., sp. nov., Dictyobacter kobayashii sp. nov., D. alpinus sp. nov., and D. joshuensis sp. nov. and description of Dictyobacteraceae fam. nov. within the order Ktedonobacterales isolated from Tengu-no-mugimeshi.</title>
        <authorList>
            <person name="Wang C.M."/>
            <person name="Zheng Y."/>
            <person name="Sakai Y."/>
            <person name="Toyoda A."/>
            <person name="Minakuchi Y."/>
            <person name="Abe K."/>
            <person name="Yokota A."/>
            <person name="Yabe S."/>
        </authorList>
    </citation>
    <scope>NUCLEOTIDE SEQUENCE [LARGE SCALE GENOMIC DNA]</scope>
    <source>
        <strain evidence="3">Uno11</strain>
    </source>
</reference>
<evidence type="ECO:0000256" key="1">
    <source>
        <dbReference type="SAM" id="MobiDB-lite"/>
    </source>
</evidence>
<proteinExistence type="predicted"/>